<feature type="transmembrane region" description="Helical" evidence="1">
    <location>
        <begin position="317"/>
        <end position="335"/>
    </location>
</feature>
<feature type="transmembrane region" description="Helical" evidence="1">
    <location>
        <begin position="223"/>
        <end position="245"/>
    </location>
</feature>
<evidence type="ECO:0000313" key="2">
    <source>
        <dbReference type="EMBL" id="OGG29133.1"/>
    </source>
</evidence>
<comment type="caution">
    <text evidence="2">The sequence shown here is derived from an EMBL/GenBank/DDBJ whole genome shotgun (WGS) entry which is preliminary data.</text>
</comment>
<dbReference type="AlphaFoldDB" id="A0A1F6AX77"/>
<feature type="transmembrane region" description="Helical" evidence="1">
    <location>
        <begin position="189"/>
        <end position="211"/>
    </location>
</feature>
<evidence type="ECO:0000256" key="1">
    <source>
        <dbReference type="SAM" id="Phobius"/>
    </source>
</evidence>
<dbReference type="EMBL" id="MFJZ01000058">
    <property type="protein sequence ID" value="OGG29133.1"/>
    <property type="molecule type" value="Genomic_DNA"/>
</dbReference>
<feature type="transmembrane region" description="Helical" evidence="1">
    <location>
        <begin position="373"/>
        <end position="393"/>
    </location>
</feature>
<evidence type="ECO:0008006" key="4">
    <source>
        <dbReference type="Google" id="ProtNLM"/>
    </source>
</evidence>
<feature type="transmembrane region" description="Helical" evidence="1">
    <location>
        <begin position="292"/>
        <end position="310"/>
    </location>
</feature>
<keyword evidence="1" id="KW-1133">Transmembrane helix</keyword>
<organism evidence="2 3">
    <name type="scientific">Candidatus Gottesmanbacteria bacterium RIFCSPLOWO2_01_FULL_49_10</name>
    <dbReference type="NCBI Taxonomy" id="1798396"/>
    <lineage>
        <taxon>Bacteria</taxon>
        <taxon>Candidatus Gottesmaniibacteriota</taxon>
    </lineage>
</organism>
<dbReference type="STRING" id="1798396.A2973_00855"/>
<protein>
    <recommendedName>
        <fullName evidence="4">Glycosyltransferase RgtA/B/C/D-like domain-containing protein</fullName>
    </recommendedName>
</protein>
<keyword evidence="1" id="KW-0812">Transmembrane</keyword>
<evidence type="ECO:0000313" key="3">
    <source>
        <dbReference type="Proteomes" id="UP000176409"/>
    </source>
</evidence>
<sequence length="578" mass="65210">MIKRVSLIFLLYLGLAVILTWPLARLARDHVINAGDPLFYAWNFMHNTRALTHGFTGLLDTNIYYPTTNTLAFSDTLAAQTLFAAPIIWLTHNPILAENLYVLLTFPVAGIGMYLLVKSLTKYELAAVFSGAMYAFSYIRFGQVSHVPAVSSQWFPYYFYGLYWFLTEGKFRHLAVALISFLLLLGSTVYFGVFAIIVSLVMTSAFLISWMNSHTLATSRVRLKVAFLPLVFTGAISLILMYPYIRLKAEHPEITRSLAESSARAAYQEDYTSVTNVSLLAPLLKTNEGERTLYPTVALLLLVVLGLGQWKKKRHRFPILVFVAVALTGLILSFGPERPFSIGQLSTGYITLPYKYLYTLFPLLQILRVPARFSIIFLLGVCVIAGYGIVALVNSKTKLRRILIPALISILFLMEIWQKPLSLVAIPTYNHAPLVYMWLRSRPDVRAIVELPIGNIEEGTMPIQEQVMLPYENITEATPLAAETYRVYFAGLHEKKTMNGYSGYVARSFHDAVNDLSSFPNDSSIRFLQSQGVSHIIVHVWQMDKEERKQYAPDSDLPELTRQLTTPDGDIVYAINPR</sequence>
<feature type="transmembrane region" description="Helical" evidence="1">
    <location>
        <begin position="341"/>
        <end position="361"/>
    </location>
</feature>
<feature type="transmembrane region" description="Helical" evidence="1">
    <location>
        <begin position="100"/>
        <end position="117"/>
    </location>
</feature>
<dbReference type="Proteomes" id="UP000176409">
    <property type="component" value="Unassembled WGS sequence"/>
</dbReference>
<accession>A0A1F6AX77</accession>
<name>A0A1F6AX77_9BACT</name>
<gene>
    <name evidence="2" type="ORF">A2973_00855</name>
</gene>
<proteinExistence type="predicted"/>
<keyword evidence="1" id="KW-0472">Membrane</keyword>
<reference evidence="2 3" key="1">
    <citation type="journal article" date="2016" name="Nat. Commun.">
        <title>Thousands of microbial genomes shed light on interconnected biogeochemical processes in an aquifer system.</title>
        <authorList>
            <person name="Anantharaman K."/>
            <person name="Brown C.T."/>
            <person name="Hug L.A."/>
            <person name="Sharon I."/>
            <person name="Castelle C.J."/>
            <person name="Probst A.J."/>
            <person name="Thomas B.C."/>
            <person name="Singh A."/>
            <person name="Wilkins M.J."/>
            <person name="Karaoz U."/>
            <person name="Brodie E.L."/>
            <person name="Williams K.H."/>
            <person name="Hubbard S.S."/>
            <person name="Banfield J.F."/>
        </authorList>
    </citation>
    <scope>NUCLEOTIDE SEQUENCE [LARGE SCALE GENOMIC DNA]</scope>
</reference>